<dbReference type="InParanoid" id="A0A0P0V662"/>
<proteinExistence type="predicted"/>
<feature type="region of interest" description="Disordered" evidence="1">
    <location>
        <begin position="1"/>
        <end position="62"/>
    </location>
</feature>
<keyword evidence="2" id="KW-0472">Membrane</keyword>
<feature type="compositionally biased region" description="Polar residues" evidence="1">
    <location>
        <begin position="48"/>
        <end position="61"/>
    </location>
</feature>
<keyword evidence="2" id="KW-0812">Transmembrane</keyword>
<reference evidence="4" key="1">
    <citation type="journal article" date="2005" name="Nature">
        <title>The map-based sequence of the rice genome.</title>
        <authorList>
            <consortium name="International rice genome sequencing project (IRGSP)"/>
            <person name="Matsumoto T."/>
            <person name="Wu J."/>
            <person name="Kanamori H."/>
            <person name="Katayose Y."/>
            <person name="Fujisawa M."/>
            <person name="Namiki N."/>
            <person name="Mizuno H."/>
            <person name="Yamamoto K."/>
            <person name="Antonio B.A."/>
            <person name="Baba T."/>
            <person name="Sakata K."/>
            <person name="Nagamura Y."/>
            <person name="Aoki H."/>
            <person name="Arikawa K."/>
            <person name="Arita K."/>
            <person name="Bito T."/>
            <person name="Chiden Y."/>
            <person name="Fujitsuka N."/>
            <person name="Fukunaka R."/>
            <person name="Hamada M."/>
            <person name="Harada C."/>
            <person name="Hayashi A."/>
            <person name="Hijishita S."/>
            <person name="Honda M."/>
            <person name="Hosokawa S."/>
            <person name="Ichikawa Y."/>
            <person name="Idonuma A."/>
            <person name="Iijima M."/>
            <person name="Ikeda M."/>
            <person name="Ikeno M."/>
            <person name="Ito K."/>
            <person name="Ito S."/>
            <person name="Ito T."/>
            <person name="Ito Y."/>
            <person name="Ito Y."/>
            <person name="Iwabuchi A."/>
            <person name="Kamiya K."/>
            <person name="Karasawa W."/>
            <person name="Kurita K."/>
            <person name="Katagiri S."/>
            <person name="Kikuta A."/>
            <person name="Kobayashi H."/>
            <person name="Kobayashi N."/>
            <person name="Machita K."/>
            <person name="Maehara T."/>
            <person name="Masukawa M."/>
            <person name="Mizubayashi T."/>
            <person name="Mukai Y."/>
            <person name="Nagasaki H."/>
            <person name="Nagata Y."/>
            <person name="Naito S."/>
            <person name="Nakashima M."/>
            <person name="Nakama Y."/>
            <person name="Nakamichi Y."/>
            <person name="Nakamura M."/>
            <person name="Meguro A."/>
            <person name="Negishi M."/>
            <person name="Ohta I."/>
            <person name="Ohta T."/>
            <person name="Okamoto M."/>
            <person name="Ono N."/>
            <person name="Saji S."/>
            <person name="Sakaguchi M."/>
            <person name="Sakai K."/>
            <person name="Shibata M."/>
            <person name="Shimokawa T."/>
            <person name="Song J."/>
            <person name="Takazaki Y."/>
            <person name="Terasawa K."/>
            <person name="Tsugane M."/>
            <person name="Tsuji K."/>
            <person name="Ueda S."/>
            <person name="Waki K."/>
            <person name="Yamagata H."/>
            <person name="Yamamoto M."/>
            <person name="Yamamoto S."/>
            <person name="Yamane H."/>
            <person name="Yoshiki S."/>
            <person name="Yoshihara R."/>
            <person name="Yukawa K."/>
            <person name="Zhong H."/>
            <person name="Yano M."/>
            <person name="Yuan Q."/>
            <person name="Ouyang S."/>
            <person name="Liu J."/>
            <person name="Jones K.M."/>
            <person name="Gansberger K."/>
            <person name="Moffat K."/>
            <person name="Hill J."/>
            <person name="Bera J."/>
            <person name="Fadrosh D."/>
            <person name="Jin S."/>
            <person name="Johri S."/>
            <person name="Kim M."/>
            <person name="Overton L."/>
            <person name="Reardon M."/>
            <person name="Tsitrin T."/>
            <person name="Vuong H."/>
            <person name="Weaver B."/>
            <person name="Ciecko A."/>
            <person name="Tallon L."/>
            <person name="Jackson J."/>
            <person name="Pai G."/>
            <person name="Aken S.V."/>
            <person name="Utterback T."/>
            <person name="Reidmuller S."/>
            <person name="Feldblyum T."/>
            <person name="Hsiao J."/>
            <person name="Zismann V."/>
            <person name="Iobst S."/>
            <person name="de Vazeille A.R."/>
            <person name="Buell C.R."/>
            <person name="Ying K."/>
            <person name="Li Y."/>
            <person name="Lu T."/>
            <person name="Huang Y."/>
            <person name="Zhao Q."/>
            <person name="Feng Q."/>
            <person name="Zhang L."/>
            <person name="Zhu J."/>
            <person name="Weng Q."/>
            <person name="Mu J."/>
            <person name="Lu Y."/>
            <person name="Fan D."/>
            <person name="Liu Y."/>
            <person name="Guan J."/>
            <person name="Zhang Y."/>
            <person name="Yu S."/>
            <person name="Liu X."/>
            <person name="Zhang Y."/>
            <person name="Hong G."/>
            <person name="Han B."/>
            <person name="Choisne N."/>
            <person name="Demange N."/>
            <person name="Orjeda G."/>
            <person name="Samain S."/>
            <person name="Cattolico L."/>
            <person name="Pelletier E."/>
            <person name="Couloux A."/>
            <person name="Segurens B."/>
            <person name="Wincker P."/>
            <person name="D'Hont A."/>
            <person name="Scarpelli C."/>
            <person name="Weissenbach J."/>
            <person name="Salanoubat M."/>
            <person name="Quetier F."/>
            <person name="Yu Y."/>
            <person name="Kim H.R."/>
            <person name="Rambo T."/>
            <person name="Currie J."/>
            <person name="Collura K."/>
            <person name="Luo M."/>
            <person name="Yang T."/>
            <person name="Ammiraju J.S.S."/>
            <person name="Engler F."/>
            <person name="Soderlund C."/>
            <person name="Wing R.A."/>
            <person name="Palmer L.E."/>
            <person name="de la Bastide M."/>
            <person name="Spiegel L."/>
            <person name="Nascimento L."/>
            <person name="Zutavern T."/>
            <person name="O'Shaughnessy A."/>
            <person name="Dike S."/>
            <person name="Dedhia N."/>
            <person name="Preston R."/>
            <person name="Balija V."/>
            <person name="McCombie W.R."/>
            <person name="Chow T."/>
            <person name="Chen H."/>
            <person name="Chung M."/>
            <person name="Chen C."/>
            <person name="Shaw J."/>
            <person name="Wu H."/>
            <person name="Hsiao K."/>
            <person name="Chao Y."/>
            <person name="Chu M."/>
            <person name="Cheng C."/>
            <person name="Hour A."/>
            <person name="Lee P."/>
            <person name="Lin S."/>
            <person name="Lin Y."/>
            <person name="Liou J."/>
            <person name="Liu S."/>
            <person name="Hsing Y."/>
            <person name="Raghuvanshi S."/>
            <person name="Mohanty A."/>
            <person name="Bharti A.K."/>
            <person name="Gaur A."/>
            <person name="Gupta V."/>
            <person name="Kumar D."/>
            <person name="Ravi V."/>
            <person name="Vij S."/>
            <person name="Kapur A."/>
            <person name="Khurana P."/>
            <person name="Khurana P."/>
            <person name="Khurana J.P."/>
            <person name="Tyagi A.K."/>
            <person name="Gaikwad K."/>
            <person name="Singh A."/>
            <person name="Dalal V."/>
            <person name="Srivastava S."/>
            <person name="Dixit A."/>
            <person name="Pal A.K."/>
            <person name="Ghazi I.A."/>
            <person name="Yadav M."/>
            <person name="Pandit A."/>
            <person name="Bhargava A."/>
            <person name="Sureshbabu K."/>
            <person name="Batra K."/>
            <person name="Sharma T.R."/>
            <person name="Mohapatra T."/>
            <person name="Singh N.K."/>
            <person name="Messing J."/>
            <person name="Nelson A.B."/>
            <person name="Fuks G."/>
            <person name="Kavchok S."/>
            <person name="Keizer G."/>
            <person name="Linton E."/>
            <person name="Llaca V."/>
            <person name="Song R."/>
            <person name="Tanyolac B."/>
            <person name="Young S."/>
            <person name="Ho-Il K."/>
            <person name="Hahn J.H."/>
            <person name="Sangsakoo G."/>
            <person name="Vanavichit A."/>
            <person name="de Mattos Luiz.A.T."/>
            <person name="Zimmer P.D."/>
            <person name="Malone G."/>
            <person name="Dellagostin O."/>
            <person name="de Oliveira A.C."/>
            <person name="Bevan M."/>
            <person name="Bancroft I."/>
            <person name="Minx P."/>
            <person name="Cordum H."/>
            <person name="Wilson R."/>
            <person name="Cheng Z."/>
            <person name="Jin W."/>
            <person name="Jiang J."/>
            <person name="Leong S.A."/>
            <person name="Iwama H."/>
            <person name="Gojobori T."/>
            <person name="Itoh T."/>
            <person name="Niimura Y."/>
            <person name="Fujii Y."/>
            <person name="Habara T."/>
            <person name="Sakai H."/>
            <person name="Sato Y."/>
            <person name="Wilson G."/>
            <person name="Kumar K."/>
            <person name="McCouch S."/>
            <person name="Juretic N."/>
            <person name="Hoen D."/>
            <person name="Wright S."/>
            <person name="Bruskiewich R."/>
            <person name="Bureau T."/>
            <person name="Miyao A."/>
            <person name="Hirochika H."/>
            <person name="Nishikawa T."/>
            <person name="Kadowaki K."/>
            <person name="Sugiura M."/>
            <person name="Burr B."/>
            <person name="Sasaki T."/>
        </authorList>
    </citation>
    <scope>NUCLEOTIDE SEQUENCE [LARGE SCALE GENOMIC DNA]</scope>
    <source>
        <strain evidence="4">cv. Nipponbare</strain>
    </source>
</reference>
<dbReference type="Proteomes" id="UP000059680">
    <property type="component" value="Chromosome 1"/>
</dbReference>
<evidence type="ECO:0000256" key="2">
    <source>
        <dbReference type="SAM" id="Phobius"/>
    </source>
</evidence>
<keyword evidence="2" id="KW-1133">Transmembrane helix</keyword>
<sequence>MNASAANGGTGKEKPPPSSSTSSSPSTAATAAAAGPGASSSAPPRWSRSLSSMANDVSRSSPRLAYSGWGLLLGFIRGFLRIFAWL</sequence>
<protein>
    <submittedName>
        <fullName evidence="3">Os01g0661601 protein</fullName>
    </submittedName>
</protein>
<feature type="non-terminal residue" evidence="3">
    <location>
        <position position="86"/>
    </location>
</feature>
<name>A0A0P0V662_ORYSJ</name>
<reference evidence="3 4" key="3">
    <citation type="journal article" date="2013" name="Rice">
        <title>Improvement of the Oryza sativa Nipponbare reference genome using next generation sequence and optical map data.</title>
        <authorList>
            <person name="Kawahara Y."/>
            <person name="de la Bastide M."/>
            <person name="Hamilton J.P."/>
            <person name="Kanamori H."/>
            <person name="McCombie W.R."/>
            <person name="Ouyang S."/>
            <person name="Schwartz D.C."/>
            <person name="Tanaka T."/>
            <person name="Wu J."/>
            <person name="Zhou S."/>
            <person name="Childs K.L."/>
            <person name="Davidson R.M."/>
            <person name="Lin H."/>
            <person name="Quesada-Ocampo L."/>
            <person name="Vaillancourt B."/>
            <person name="Sakai H."/>
            <person name="Lee S.S."/>
            <person name="Kim J."/>
            <person name="Numa H."/>
            <person name="Itoh T."/>
            <person name="Buell C.R."/>
            <person name="Matsumoto T."/>
        </authorList>
    </citation>
    <scope>NUCLEOTIDE SEQUENCE [LARGE SCALE GENOMIC DNA]</scope>
    <source>
        <strain evidence="4">cv. Nipponbare</strain>
    </source>
</reference>
<dbReference type="PaxDb" id="39947-A0A0P0V662"/>
<evidence type="ECO:0000313" key="4">
    <source>
        <dbReference type="Proteomes" id="UP000059680"/>
    </source>
</evidence>
<gene>
    <name evidence="3" type="ordered locus">Os01g0661601</name>
    <name evidence="3" type="ORF">OSNPB_010661601</name>
</gene>
<feature type="compositionally biased region" description="Low complexity" evidence="1">
    <location>
        <begin position="19"/>
        <end position="44"/>
    </location>
</feature>
<reference evidence="3 4" key="2">
    <citation type="journal article" date="2013" name="Plant Cell Physiol.">
        <title>Rice Annotation Project Database (RAP-DB): an integrative and interactive database for rice genomics.</title>
        <authorList>
            <person name="Sakai H."/>
            <person name="Lee S.S."/>
            <person name="Tanaka T."/>
            <person name="Numa H."/>
            <person name="Kim J."/>
            <person name="Kawahara Y."/>
            <person name="Wakimoto H."/>
            <person name="Yang C.C."/>
            <person name="Iwamoto M."/>
            <person name="Abe T."/>
            <person name="Yamada Y."/>
            <person name="Muto A."/>
            <person name="Inokuchi H."/>
            <person name="Ikemura T."/>
            <person name="Matsumoto T."/>
            <person name="Sasaki T."/>
            <person name="Itoh T."/>
        </authorList>
    </citation>
    <scope>NUCLEOTIDE SEQUENCE [LARGE SCALE GENOMIC DNA]</scope>
    <source>
        <strain evidence="4">cv. Nipponbare</strain>
    </source>
</reference>
<dbReference type="EMBL" id="AP014957">
    <property type="protein sequence ID" value="BAS73541.1"/>
    <property type="molecule type" value="Genomic_DNA"/>
</dbReference>
<feature type="transmembrane region" description="Helical" evidence="2">
    <location>
        <begin position="64"/>
        <end position="84"/>
    </location>
</feature>
<evidence type="ECO:0000256" key="1">
    <source>
        <dbReference type="SAM" id="MobiDB-lite"/>
    </source>
</evidence>
<dbReference type="AlphaFoldDB" id="A0A0P0V662"/>
<organism evidence="3 4">
    <name type="scientific">Oryza sativa subsp. japonica</name>
    <name type="common">Rice</name>
    <dbReference type="NCBI Taxonomy" id="39947"/>
    <lineage>
        <taxon>Eukaryota</taxon>
        <taxon>Viridiplantae</taxon>
        <taxon>Streptophyta</taxon>
        <taxon>Embryophyta</taxon>
        <taxon>Tracheophyta</taxon>
        <taxon>Spermatophyta</taxon>
        <taxon>Magnoliopsida</taxon>
        <taxon>Liliopsida</taxon>
        <taxon>Poales</taxon>
        <taxon>Poaceae</taxon>
        <taxon>BOP clade</taxon>
        <taxon>Oryzoideae</taxon>
        <taxon>Oryzeae</taxon>
        <taxon>Oryzinae</taxon>
        <taxon>Oryza</taxon>
        <taxon>Oryza sativa</taxon>
    </lineage>
</organism>
<keyword evidence="4" id="KW-1185">Reference proteome</keyword>
<evidence type="ECO:0000313" key="3">
    <source>
        <dbReference type="EMBL" id="BAS73541.1"/>
    </source>
</evidence>
<accession>A0A0P0V662</accession>